<feature type="compositionally biased region" description="Polar residues" evidence="10">
    <location>
        <begin position="28"/>
        <end position="45"/>
    </location>
</feature>
<feature type="compositionally biased region" description="Polar residues" evidence="10">
    <location>
        <begin position="225"/>
        <end position="238"/>
    </location>
</feature>
<dbReference type="GO" id="GO:0044614">
    <property type="term" value="C:nuclear pore cytoplasmic filaments"/>
    <property type="evidence" value="ECO:0007669"/>
    <property type="project" value="TreeGrafter"/>
</dbReference>
<feature type="region of interest" description="Disordered" evidence="10">
    <location>
        <begin position="63"/>
        <end position="82"/>
    </location>
</feature>
<dbReference type="GO" id="GO:0003723">
    <property type="term" value="F:RNA binding"/>
    <property type="evidence" value="ECO:0007669"/>
    <property type="project" value="TreeGrafter"/>
</dbReference>
<feature type="region of interest" description="Disordered" evidence="10">
    <location>
        <begin position="28"/>
        <end position="57"/>
    </location>
</feature>
<feature type="region of interest" description="Disordered" evidence="10">
    <location>
        <begin position="449"/>
        <end position="473"/>
    </location>
</feature>
<keyword evidence="8" id="KW-0539">Nucleus</keyword>
<dbReference type="SUPFAM" id="SSF82215">
    <property type="entry name" value="C-terminal autoproteolytic domain of nucleoporin nup98"/>
    <property type="match status" value="1"/>
</dbReference>
<dbReference type="PANTHER" id="PTHR23198">
    <property type="entry name" value="NUCLEOPORIN"/>
    <property type="match status" value="1"/>
</dbReference>
<evidence type="ECO:0000256" key="3">
    <source>
        <dbReference type="ARBA" id="ARBA00022448"/>
    </source>
</evidence>
<evidence type="ECO:0000256" key="10">
    <source>
        <dbReference type="SAM" id="MobiDB-lite"/>
    </source>
</evidence>
<accession>A0A7J0GFD2</accession>
<comment type="similarity">
    <text evidence="2">Belongs to the nucleoporin GLFG family.</text>
</comment>
<keyword evidence="7" id="KW-0906">Nuclear pore complex</keyword>
<name>A0A7J0GFD2_9ERIC</name>
<dbReference type="FunFam" id="3.30.1610.10:FF:000002">
    <property type="entry name" value="nuclear pore complex protein NUP98A"/>
    <property type="match status" value="1"/>
</dbReference>
<dbReference type="Gene3D" id="1.10.10.2360">
    <property type="match status" value="1"/>
</dbReference>
<evidence type="ECO:0000256" key="6">
    <source>
        <dbReference type="ARBA" id="ARBA00023010"/>
    </source>
</evidence>
<protein>
    <submittedName>
        <fullName evidence="12">Nucleoporin autopeptidase</fullName>
    </submittedName>
</protein>
<feature type="compositionally biased region" description="Gly residues" evidence="10">
    <location>
        <begin position="48"/>
        <end position="57"/>
    </location>
</feature>
<dbReference type="PROSITE" id="PS51434">
    <property type="entry name" value="NUP_C"/>
    <property type="match status" value="1"/>
</dbReference>
<comment type="subunit">
    <text evidence="9">Part of the nuclear pore complex (NPC). The NPC has an eight-fold symmetrical structure comprising a central transport channel and two rings, the cytoplasmic and nuclear rings, to which eight filaments are attached. The cytoplasmic filaments have loose ends, while the nuclear filaments are joined in a distal ring, forming a nuclear basket. NPCs are highly dynamic in configuration and composition, and can be devided in 3 subcomplexes, the NUP62 subcomplex, the NUP107-160 subcomplex and the NUP93 subcomplex, containing approximately 30 different nucleoporin proteins.</text>
</comment>
<dbReference type="PANTHER" id="PTHR23198:SF6">
    <property type="entry name" value="NUCLEAR PORE COMPLEX PROTEIN NUP98-NUP96"/>
    <property type="match status" value="1"/>
</dbReference>
<feature type="domain" description="Peptidase S59" evidence="11">
    <location>
        <begin position="858"/>
        <end position="1000"/>
    </location>
</feature>
<evidence type="ECO:0000256" key="2">
    <source>
        <dbReference type="ARBA" id="ARBA00008926"/>
    </source>
</evidence>
<dbReference type="GO" id="GO:0006405">
    <property type="term" value="P:RNA export from nucleus"/>
    <property type="evidence" value="ECO:0007669"/>
    <property type="project" value="TreeGrafter"/>
</dbReference>
<evidence type="ECO:0000256" key="4">
    <source>
        <dbReference type="ARBA" id="ARBA00022816"/>
    </source>
</evidence>
<evidence type="ECO:0000256" key="8">
    <source>
        <dbReference type="ARBA" id="ARBA00023242"/>
    </source>
</evidence>
<sequence length="1005" mass="103441">MKFGSTSLFGQSSNGAFGSASVFEQNSNASNNPFTPNPFGSTTPLGSPMGGSLFGGTSTGVFGANSSPLGQQPTCGSPALGSSSPSYGVFGQSSNGAFGSASVFEQNSNASNNPFTLKPFGSTTPLGSPMEGSVFGGTSTGVLGVNSSPLGQQPTFGSPALGSSSPSYGVFGQSSNGAFGSPSVFEQNSASNNPFTPKPFGSTTPLGSPMGGSVFGGTSTGVFGANSSPLGQHQQPTFGSPALGSSSPSYCGSSTFGQKSGFGGFESSLNQSNSFGSGFQQTQTTFGSGPFGLSTSLGASTQNASGAFGGFGTGNALGAEHTSGASSNSAFGVPRKPAVGASNTTRFSFGTMNPSFGQSTSTTASHSLIGTGLSNFGIQSSSGAQPTTSIFGSTGGGGGQHGGSRLAAYTATAEVGGGSGTQAAAKLLSISAMQVNKDKSHEELRCEDFQLGDKGRPHRVGQSAGGIGSGFNSSGSAPTLAHSSVSPFFPSTPSNLFSFQTSALAHSSVPALSSSIFNASTFTNSSITPPSSSSSLVASSPHLFGPFPSITNSNTASGTASIVSSGLSSASTHSSPTFICPSFSQPNIFSAPASGSQLVGNLWSSTSSPLSTSNPAGLTQTTPTQTAHTTGAFANSEFTQSSTGNFGLNGFVGMTGVLGQQTFNQAPVTQSTVVAQATPNTSPFGALPAMPQLSIGHPGSAPSVRYGISSIPVADKPAAPLRMSSLLTSRHLSQRHIRAPARKYDPKSDGPKVPFFINDEENRSTPKADALFFPRENPRALVILPPELWPQRSNTENMSPLVRAPLHVYKNGKITAEVSAPGLSNSSLCQEEDDLLVENSTDKEHVVDVEVLMPQLRRTDYYTQPQIHDLAVKERANPGFCSHVKDFVVGRHGYGSIKFLGETDVRKLDLDSHVQFNNREVIVYMDESKKPPVGQGLNKPAEVTLLNVKCINKKTGKQYINGPKVIAYREMLMKKATEQGAEFVSYGPVEGEWKFRVEHFSQYSF</sequence>
<dbReference type="GO" id="GO:0008139">
    <property type="term" value="F:nuclear localization sequence binding"/>
    <property type="evidence" value="ECO:0007669"/>
    <property type="project" value="TreeGrafter"/>
</dbReference>
<evidence type="ECO:0000256" key="7">
    <source>
        <dbReference type="ARBA" id="ARBA00023132"/>
    </source>
</evidence>
<dbReference type="InterPro" id="IPR036903">
    <property type="entry name" value="Nup98_auto-Pept-S59_dom_sf"/>
</dbReference>
<dbReference type="GO" id="GO:0006606">
    <property type="term" value="P:protein import into nucleus"/>
    <property type="evidence" value="ECO:0007669"/>
    <property type="project" value="TreeGrafter"/>
</dbReference>
<comment type="caution">
    <text evidence="12">The sequence shown here is derived from an EMBL/GenBank/DDBJ whole genome shotgun (WGS) entry which is preliminary data.</text>
</comment>
<dbReference type="Pfam" id="PF04096">
    <property type="entry name" value="Nucleoporin2"/>
    <property type="match status" value="1"/>
</dbReference>
<evidence type="ECO:0000256" key="1">
    <source>
        <dbReference type="ARBA" id="ARBA00004567"/>
    </source>
</evidence>
<keyword evidence="3" id="KW-0813">Transport</keyword>
<gene>
    <name evidence="12" type="ORF">Acr_21g0001050</name>
</gene>
<evidence type="ECO:0000313" key="12">
    <source>
        <dbReference type="EMBL" id="GFZ09506.1"/>
    </source>
</evidence>
<evidence type="ECO:0000313" key="13">
    <source>
        <dbReference type="Proteomes" id="UP000585474"/>
    </source>
</evidence>
<dbReference type="GO" id="GO:0017056">
    <property type="term" value="F:structural constituent of nuclear pore"/>
    <property type="evidence" value="ECO:0007669"/>
    <property type="project" value="InterPro"/>
</dbReference>
<feature type="region of interest" description="Disordered" evidence="10">
    <location>
        <begin position="225"/>
        <end position="244"/>
    </location>
</feature>
<keyword evidence="13" id="KW-1185">Reference proteome</keyword>
<dbReference type="InterPro" id="IPR037665">
    <property type="entry name" value="Nucleoporin_S59-like"/>
</dbReference>
<reference evidence="12 13" key="1">
    <citation type="submission" date="2019-07" db="EMBL/GenBank/DDBJ databases">
        <title>De Novo Assembly of kiwifruit Actinidia rufa.</title>
        <authorList>
            <person name="Sugita-Konishi S."/>
            <person name="Sato K."/>
            <person name="Mori E."/>
            <person name="Abe Y."/>
            <person name="Kisaki G."/>
            <person name="Hamano K."/>
            <person name="Suezawa K."/>
            <person name="Otani M."/>
            <person name="Fukuda T."/>
            <person name="Manabe T."/>
            <person name="Gomi K."/>
            <person name="Tabuchi M."/>
            <person name="Akimitsu K."/>
            <person name="Kataoka I."/>
        </authorList>
    </citation>
    <scope>NUCLEOTIDE SEQUENCE [LARGE SCALE GENOMIC DNA]</scope>
    <source>
        <strain evidence="13">cv. Fuchu</strain>
    </source>
</reference>
<dbReference type="Gene3D" id="3.30.1610.10">
    <property type="entry name" value="Peptidase S59, nucleoporin"/>
    <property type="match status" value="1"/>
</dbReference>
<keyword evidence="5" id="KW-0653">Protein transport</keyword>
<dbReference type="InterPro" id="IPR007230">
    <property type="entry name" value="Nup98_auto-Pept-S59_dom"/>
</dbReference>
<organism evidence="12 13">
    <name type="scientific">Actinidia rufa</name>
    <dbReference type="NCBI Taxonomy" id="165716"/>
    <lineage>
        <taxon>Eukaryota</taxon>
        <taxon>Viridiplantae</taxon>
        <taxon>Streptophyta</taxon>
        <taxon>Embryophyta</taxon>
        <taxon>Tracheophyta</taxon>
        <taxon>Spermatophyta</taxon>
        <taxon>Magnoliopsida</taxon>
        <taxon>eudicotyledons</taxon>
        <taxon>Gunneridae</taxon>
        <taxon>Pentapetalae</taxon>
        <taxon>asterids</taxon>
        <taxon>Ericales</taxon>
        <taxon>Actinidiaceae</taxon>
        <taxon>Actinidia</taxon>
    </lineage>
</organism>
<proteinExistence type="inferred from homology"/>
<dbReference type="Proteomes" id="UP000585474">
    <property type="component" value="Unassembled WGS sequence"/>
</dbReference>
<evidence type="ECO:0000256" key="5">
    <source>
        <dbReference type="ARBA" id="ARBA00022927"/>
    </source>
</evidence>
<dbReference type="GO" id="GO:0051028">
    <property type="term" value="P:mRNA transport"/>
    <property type="evidence" value="ECO:0007669"/>
    <property type="project" value="UniProtKB-KW"/>
</dbReference>
<dbReference type="GO" id="GO:0048573">
    <property type="term" value="P:photoperiodism, flowering"/>
    <property type="evidence" value="ECO:0007669"/>
    <property type="project" value="UniProtKB-ARBA"/>
</dbReference>
<evidence type="ECO:0000256" key="9">
    <source>
        <dbReference type="ARBA" id="ARBA00065263"/>
    </source>
</evidence>
<dbReference type="EMBL" id="BJWL01000021">
    <property type="protein sequence ID" value="GFZ09506.1"/>
    <property type="molecule type" value="Genomic_DNA"/>
</dbReference>
<feature type="region of interest" description="Disordered" evidence="10">
    <location>
        <begin position="737"/>
        <end position="759"/>
    </location>
</feature>
<dbReference type="AlphaFoldDB" id="A0A7J0GFD2"/>
<comment type="subcellular location">
    <subcellularLocation>
        <location evidence="1">Nucleus</location>
        <location evidence="1">Nuclear pore complex</location>
    </subcellularLocation>
</comment>
<keyword evidence="4" id="KW-0509">mRNA transport</keyword>
<dbReference type="GO" id="GO:0034398">
    <property type="term" value="P:telomere tethering at nuclear periphery"/>
    <property type="evidence" value="ECO:0007669"/>
    <property type="project" value="TreeGrafter"/>
</dbReference>
<dbReference type="GO" id="GO:0000973">
    <property type="term" value="P:post-transcriptional tethering of RNA polymerase II gene DNA at nuclear periphery"/>
    <property type="evidence" value="ECO:0007669"/>
    <property type="project" value="TreeGrafter"/>
</dbReference>
<feature type="region of interest" description="Disordered" evidence="10">
    <location>
        <begin position="120"/>
        <end position="140"/>
    </location>
</feature>
<evidence type="ECO:0000259" key="11">
    <source>
        <dbReference type="PROSITE" id="PS51434"/>
    </source>
</evidence>
<keyword evidence="6" id="KW-0811">Translocation</keyword>
<dbReference type="OrthoDB" id="3797628at2759"/>